<gene>
    <name evidence="1" type="ORF">FIBRA_08800</name>
</gene>
<dbReference type="GeneID" id="24101427"/>
<dbReference type="Proteomes" id="UP000006352">
    <property type="component" value="Unassembled WGS sequence"/>
</dbReference>
<evidence type="ECO:0000313" key="1">
    <source>
        <dbReference type="EMBL" id="CCM06527.1"/>
    </source>
</evidence>
<keyword evidence="2" id="KW-1185">Reference proteome</keyword>
<proteinExistence type="predicted"/>
<reference evidence="1 2" key="1">
    <citation type="journal article" date="2012" name="Appl. Environ. Microbiol.">
        <title>Short-read sequencing for genomic analysis of the brown rot fungus Fibroporia radiculosa.</title>
        <authorList>
            <person name="Tang J.D."/>
            <person name="Perkins A.D."/>
            <person name="Sonstegard T.S."/>
            <person name="Schroeder S.G."/>
            <person name="Burgess S.C."/>
            <person name="Diehl S.V."/>
        </authorList>
    </citation>
    <scope>NUCLEOTIDE SEQUENCE [LARGE SCALE GENOMIC DNA]</scope>
    <source>
        <strain evidence="1 2">TFFH 294</strain>
    </source>
</reference>
<dbReference type="RefSeq" id="XP_012185810.1">
    <property type="nucleotide sequence ID" value="XM_012330420.1"/>
</dbReference>
<evidence type="ECO:0000313" key="2">
    <source>
        <dbReference type="Proteomes" id="UP000006352"/>
    </source>
</evidence>
<dbReference type="HOGENOM" id="CLU_1315442_0_0_1"/>
<name>J4I3C4_9APHY</name>
<dbReference type="AlphaFoldDB" id="J4I3C4"/>
<dbReference type="EMBL" id="HE797377">
    <property type="protein sequence ID" value="CCM06527.1"/>
    <property type="molecule type" value="Genomic_DNA"/>
</dbReference>
<organism evidence="1 2">
    <name type="scientific">Fibroporia radiculosa</name>
    <dbReference type="NCBI Taxonomy" id="599839"/>
    <lineage>
        <taxon>Eukaryota</taxon>
        <taxon>Fungi</taxon>
        <taxon>Dikarya</taxon>
        <taxon>Basidiomycota</taxon>
        <taxon>Agaricomycotina</taxon>
        <taxon>Agaricomycetes</taxon>
        <taxon>Polyporales</taxon>
        <taxon>Fibroporiaceae</taxon>
        <taxon>Fibroporia</taxon>
    </lineage>
</organism>
<dbReference type="InParanoid" id="J4I3C4"/>
<protein>
    <submittedName>
        <fullName evidence="1">Uncharacterized protein</fullName>
    </submittedName>
</protein>
<accession>J4I3C4</accession>
<sequence>MTVVEEEDRSAKALQIVSGVDATHELRAHLLPTRLCARRRLLPSRSASHSRHALPFDEHPRHLRDPATTYVDQASLPHCRRCPEHLADRTRPTGAEGSCSSVAVHTALMAPIGTERLGDQPPTLSTEGPFSMPEISAQPPTFDTCRVGAAPNGREIQPRMAANMRWAYAAHSFHLQVFDDGAAVASRRLASRSPLGAPSDLVSYPNLGL</sequence>